<dbReference type="STRING" id="551996.SAMN05192573_11393"/>
<sequence>MAYKRPFLDSDVLLDMFLKRDPFFFHTQILLIECIKRNIELRTSSLVIANIVYVLRKQVGILKAKENLKNLFNSAKVLPFEFDAIETAILSDITDFEDAIQFHIAQKHNCDAIITRNIKDYKNSTIPVLTAEQFLNTL</sequence>
<name>A0A1G8FX16_9SPHI</name>
<accession>A0A1G8FX16</accession>
<dbReference type="Pfam" id="PF13470">
    <property type="entry name" value="PIN_3"/>
    <property type="match status" value="1"/>
</dbReference>
<dbReference type="InterPro" id="IPR029060">
    <property type="entry name" value="PIN-like_dom_sf"/>
</dbReference>
<evidence type="ECO:0000313" key="3">
    <source>
        <dbReference type="Proteomes" id="UP000199705"/>
    </source>
</evidence>
<proteinExistence type="predicted"/>
<reference evidence="3" key="1">
    <citation type="submission" date="2016-10" db="EMBL/GenBank/DDBJ databases">
        <authorList>
            <person name="Varghese N."/>
            <person name="Submissions S."/>
        </authorList>
    </citation>
    <scope>NUCLEOTIDE SEQUENCE [LARGE SCALE GENOMIC DNA]</scope>
    <source>
        <strain evidence="3">Gh-67</strain>
    </source>
</reference>
<feature type="domain" description="PIN" evidence="1">
    <location>
        <begin position="7"/>
        <end position="119"/>
    </location>
</feature>
<gene>
    <name evidence="2" type="ORF">SAMN05192573_11393</name>
</gene>
<evidence type="ECO:0000313" key="2">
    <source>
        <dbReference type="EMBL" id="SDH86689.1"/>
    </source>
</evidence>
<dbReference type="AlphaFoldDB" id="A0A1G8FX16"/>
<dbReference type="Proteomes" id="UP000199705">
    <property type="component" value="Unassembled WGS sequence"/>
</dbReference>
<dbReference type="InterPro" id="IPR002716">
    <property type="entry name" value="PIN_dom"/>
</dbReference>
<dbReference type="EMBL" id="FNCG01000013">
    <property type="protein sequence ID" value="SDH86689.1"/>
    <property type="molecule type" value="Genomic_DNA"/>
</dbReference>
<dbReference type="SUPFAM" id="SSF88723">
    <property type="entry name" value="PIN domain-like"/>
    <property type="match status" value="1"/>
</dbReference>
<protein>
    <submittedName>
        <fullName evidence="2">Predicted nucleic acid-binding protein, contains PIN domain</fullName>
    </submittedName>
</protein>
<dbReference type="Gene3D" id="3.40.50.1010">
    <property type="entry name" value="5'-nuclease"/>
    <property type="match status" value="1"/>
</dbReference>
<keyword evidence="3" id="KW-1185">Reference proteome</keyword>
<dbReference type="CDD" id="cd09854">
    <property type="entry name" value="PIN_VapC-like"/>
    <property type="match status" value="1"/>
</dbReference>
<dbReference type="RefSeq" id="WP_091172169.1">
    <property type="nucleotide sequence ID" value="NZ_FNCG01000013.1"/>
</dbReference>
<evidence type="ECO:0000259" key="1">
    <source>
        <dbReference type="Pfam" id="PF13470"/>
    </source>
</evidence>
<organism evidence="2 3">
    <name type="scientific">Mucilaginibacter gossypii</name>
    <dbReference type="NCBI Taxonomy" id="551996"/>
    <lineage>
        <taxon>Bacteria</taxon>
        <taxon>Pseudomonadati</taxon>
        <taxon>Bacteroidota</taxon>
        <taxon>Sphingobacteriia</taxon>
        <taxon>Sphingobacteriales</taxon>
        <taxon>Sphingobacteriaceae</taxon>
        <taxon>Mucilaginibacter</taxon>
    </lineage>
</organism>